<sequence length="344" mass="37936">MKGKHLSAALVTTAAALFTTTATAQEVILKVSHMWPTTALGHQQLVPWCDKIAAESNNRMKCQIYPAMQIGGTPTQVFQQVADGIADIGWTLPGYNSGRFPSVEVFELPFMSHKAETTSRALWEYYEKYGQKDFAQVKPLAFHVHDNGQAHNSKRPIQTMDDFKGLKVRAPTRLTNKMLAEMGASPVGMPMPAVVEAVSKGVIDGYLLPWEIVPTMKLHELTRYHSETAATEPALYSAVFVMAMNKAKYDSLPADLKRVIDANSGIELSARLGRAWDESATTSREVAVKNGNQFNTIPASETTKWRTIGDKIAAEWVAEVTAKGYPGQAMLDEARSLLEKHRAQ</sequence>
<dbReference type="CDD" id="cd13665">
    <property type="entry name" value="PBP2_TRAP_Dctp3_4"/>
    <property type="match status" value="1"/>
</dbReference>
<dbReference type="Pfam" id="PF03480">
    <property type="entry name" value="DctP"/>
    <property type="match status" value="1"/>
</dbReference>
<accession>A0A1H5VHN4</accession>
<dbReference type="PANTHER" id="PTHR33376:SF15">
    <property type="entry name" value="BLL6794 PROTEIN"/>
    <property type="match status" value="1"/>
</dbReference>
<keyword evidence="2" id="KW-1185">Reference proteome</keyword>
<name>A0A1H5VHN4_9RHOO</name>
<dbReference type="GO" id="GO:0055085">
    <property type="term" value="P:transmembrane transport"/>
    <property type="evidence" value="ECO:0007669"/>
    <property type="project" value="InterPro"/>
</dbReference>
<dbReference type="RefSeq" id="WP_075149099.1">
    <property type="nucleotide sequence ID" value="NZ_CP018839.1"/>
</dbReference>
<dbReference type="Gene3D" id="3.40.190.170">
    <property type="entry name" value="Bacterial extracellular solute-binding protein, family 7"/>
    <property type="match status" value="1"/>
</dbReference>
<dbReference type="OrthoDB" id="9177965at2"/>
<dbReference type="NCBIfam" id="NF037995">
    <property type="entry name" value="TRAP_S1"/>
    <property type="match status" value="1"/>
</dbReference>
<reference evidence="1 2" key="1">
    <citation type="submission" date="2016-12" db="EMBL/GenBank/DDBJ databases">
        <title>Complete genome sequence of Thauera chlorobenzoica, a Betaproteobacterium degrading haloaromatics anaerobically to CO2 and halides.</title>
        <authorList>
            <person name="Goris T."/>
            <person name="Mergelsberg M."/>
            <person name="Boll M."/>
        </authorList>
    </citation>
    <scope>NUCLEOTIDE SEQUENCE [LARGE SCALE GENOMIC DNA]</scope>
    <source>
        <strain evidence="1 2">3CB1</strain>
    </source>
</reference>
<gene>
    <name evidence="1" type="ORF">Tchl_2974</name>
</gene>
<protein>
    <submittedName>
        <fullName evidence="1">TRAP dicarboxylate transporter, DctP subunit</fullName>
    </submittedName>
</protein>
<dbReference type="STRING" id="96773.Tchl_2974"/>
<dbReference type="PANTHER" id="PTHR33376">
    <property type="match status" value="1"/>
</dbReference>
<dbReference type="InterPro" id="IPR038404">
    <property type="entry name" value="TRAP_DctP_sf"/>
</dbReference>
<dbReference type="AlphaFoldDB" id="A0A1H5VHN4"/>
<organism evidence="1 2">
    <name type="scientific">Thauera chlorobenzoica</name>
    <dbReference type="NCBI Taxonomy" id="96773"/>
    <lineage>
        <taxon>Bacteria</taxon>
        <taxon>Pseudomonadati</taxon>
        <taxon>Pseudomonadota</taxon>
        <taxon>Betaproteobacteria</taxon>
        <taxon>Rhodocyclales</taxon>
        <taxon>Zoogloeaceae</taxon>
        <taxon>Thauera</taxon>
    </lineage>
</organism>
<dbReference type="Proteomes" id="UP000185739">
    <property type="component" value="Chromosome"/>
</dbReference>
<evidence type="ECO:0000313" key="2">
    <source>
        <dbReference type="Proteomes" id="UP000185739"/>
    </source>
</evidence>
<dbReference type="InterPro" id="IPR018389">
    <property type="entry name" value="DctP_fam"/>
</dbReference>
<dbReference type="EMBL" id="CP018839">
    <property type="protein sequence ID" value="APR05789.1"/>
    <property type="molecule type" value="Genomic_DNA"/>
</dbReference>
<evidence type="ECO:0000313" key="1">
    <source>
        <dbReference type="EMBL" id="APR05789.1"/>
    </source>
</evidence>
<proteinExistence type="predicted"/>
<dbReference type="KEGG" id="tcl:Tchl_2974"/>